<dbReference type="InterPro" id="IPR011011">
    <property type="entry name" value="Znf_FYVE_PHD"/>
</dbReference>
<organism evidence="1">
    <name type="scientific">Homalodisca liturata</name>
    <dbReference type="NCBI Taxonomy" id="320908"/>
    <lineage>
        <taxon>Eukaryota</taxon>
        <taxon>Metazoa</taxon>
        <taxon>Ecdysozoa</taxon>
        <taxon>Arthropoda</taxon>
        <taxon>Hexapoda</taxon>
        <taxon>Insecta</taxon>
        <taxon>Pterygota</taxon>
        <taxon>Neoptera</taxon>
        <taxon>Paraneoptera</taxon>
        <taxon>Hemiptera</taxon>
        <taxon>Auchenorrhyncha</taxon>
        <taxon>Membracoidea</taxon>
        <taxon>Cicadellidae</taxon>
        <taxon>Cicadellinae</taxon>
        <taxon>Proconiini</taxon>
        <taxon>Homalodisca</taxon>
    </lineage>
</organism>
<protein>
    <recommendedName>
        <fullName evidence="2">Zinc finger PHD-type domain-containing protein</fullName>
    </recommendedName>
</protein>
<name>A0A1B6HKA6_9HEMI</name>
<evidence type="ECO:0000313" key="1">
    <source>
        <dbReference type="EMBL" id="JAS75107.1"/>
    </source>
</evidence>
<evidence type="ECO:0008006" key="2">
    <source>
        <dbReference type="Google" id="ProtNLM"/>
    </source>
</evidence>
<feature type="non-terminal residue" evidence="1">
    <location>
        <position position="1"/>
    </location>
</feature>
<dbReference type="CDD" id="cd15489">
    <property type="entry name" value="PHD_SF"/>
    <property type="match status" value="1"/>
</dbReference>
<feature type="non-terminal residue" evidence="1">
    <location>
        <position position="166"/>
    </location>
</feature>
<accession>A0A1B6HKA6</accession>
<dbReference type="EMBL" id="GECU01032599">
    <property type="protein sequence ID" value="JAS75107.1"/>
    <property type="molecule type" value="Transcribed_RNA"/>
</dbReference>
<reference evidence="1" key="1">
    <citation type="submission" date="2015-11" db="EMBL/GenBank/DDBJ databases">
        <title>De novo transcriptome assembly of four potential Pierce s Disease insect vectors from Arizona vineyards.</title>
        <authorList>
            <person name="Tassone E.E."/>
        </authorList>
    </citation>
    <scope>NUCLEOTIDE SEQUENCE</scope>
</reference>
<proteinExistence type="predicted"/>
<gene>
    <name evidence="1" type="ORF">g.58862</name>
</gene>
<sequence length="166" mass="19614">RKCRKGFSHNSHRARCVKCNFSYHFKCSINKDEYGKFQNKWVCENCVQRQDIHEIEMSHTQTEQAGVTLLEILTEMKAFRLEVAKSNKNFTDNLNSYSEWVQENSERIKSIDMNLGNITKEIEIIRQENCTLKKNNEQLTKKVVELEQSLRDNTVEIYGVPYNKDE</sequence>
<dbReference type="AlphaFoldDB" id="A0A1B6HKA6"/>
<dbReference type="SUPFAM" id="SSF57903">
    <property type="entry name" value="FYVE/PHD zinc finger"/>
    <property type="match status" value="1"/>
</dbReference>